<evidence type="ECO:0000256" key="1">
    <source>
        <dbReference type="SAM" id="SignalP"/>
    </source>
</evidence>
<comment type="caution">
    <text evidence="2">The sequence shown here is derived from an EMBL/GenBank/DDBJ whole genome shotgun (WGS) entry which is preliminary data.</text>
</comment>
<evidence type="ECO:0000313" key="3">
    <source>
        <dbReference type="Proteomes" id="UP000273807"/>
    </source>
</evidence>
<accession>A0A3N0C8D2</accession>
<proteinExistence type="predicted"/>
<dbReference type="Proteomes" id="UP000273807">
    <property type="component" value="Unassembled WGS sequence"/>
</dbReference>
<reference evidence="2 3" key="1">
    <citation type="submission" date="2018-10" db="EMBL/GenBank/DDBJ databases">
        <title>Genome sequencing of Arthrobacter oryzae TNB02.</title>
        <authorList>
            <person name="Cho Y.-J."/>
            <person name="Cho A."/>
            <person name="Kim O.-S."/>
        </authorList>
    </citation>
    <scope>NUCLEOTIDE SEQUENCE [LARGE SCALE GENOMIC DNA]</scope>
    <source>
        <strain evidence="2 3">TNB02</strain>
    </source>
</reference>
<sequence>MSSSSPRSFALRSASLRALSAASSSSCLRAAASFASLDFFPASSAGSSSPRLSLPYRASSAASVASAAAEQLGDLLAEDLLLFGQPRVAHGLAPGGVGPHFRSVQGGALPMRVMRRTAP</sequence>
<dbReference type="EMBL" id="RBED01000045">
    <property type="protein sequence ID" value="RNL59174.1"/>
    <property type="molecule type" value="Genomic_DNA"/>
</dbReference>
<protein>
    <submittedName>
        <fullName evidence="2">Uncharacterized protein</fullName>
    </submittedName>
</protein>
<evidence type="ECO:0000313" key="2">
    <source>
        <dbReference type="EMBL" id="RNL59174.1"/>
    </source>
</evidence>
<keyword evidence="1" id="KW-0732">Signal</keyword>
<organism evidence="2 3">
    <name type="scientific">Arthrobacter oryzae</name>
    <dbReference type="NCBI Taxonomy" id="409290"/>
    <lineage>
        <taxon>Bacteria</taxon>
        <taxon>Bacillati</taxon>
        <taxon>Actinomycetota</taxon>
        <taxon>Actinomycetes</taxon>
        <taxon>Micrococcales</taxon>
        <taxon>Micrococcaceae</taxon>
        <taxon>Arthrobacter</taxon>
    </lineage>
</organism>
<feature type="signal peptide" evidence="1">
    <location>
        <begin position="1"/>
        <end position="30"/>
    </location>
</feature>
<name>A0A3N0C8D2_9MICC</name>
<feature type="chain" id="PRO_5018170071" evidence="1">
    <location>
        <begin position="31"/>
        <end position="119"/>
    </location>
</feature>
<gene>
    <name evidence="2" type="ORF">D7003_02635</name>
</gene>
<keyword evidence="3" id="KW-1185">Reference proteome</keyword>
<dbReference type="AlphaFoldDB" id="A0A3N0C8D2"/>